<dbReference type="Pfam" id="PF02310">
    <property type="entry name" value="B12-binding"/>
    <property type="match status" value="1"/>
</dbReference>
<evidence type="ECO:0000256" key="3">
    <source>
        <dbReference type="ARBA" id="ARBA00022679"/>
    </source>
</evidence>
<evidence type="ECO:0000256" key="7">
    <source>
        <dbReference type="ARBA" id="ARBA00023014"/>
    </source>
</evidence>
<evidence type="ECO:0000256" key="6">
    <source>
        <dbReference type="ARBA" id="ARBA00023004"/>
    </source>
</evidence>
<dbReference type="Gene3D" id="3.80.30.20">
    <property type="entry name" value="tm_1862 like domain"/>
    <property type="match status" value="1"/>
</dbReference>
<keyword evidence="6" id="KW-0408">Iron</keyword>
<dbReference type="InterPro" id="IPR036724">
    <property type="entry name" value="Cobalamin-bd_sf"/>
</dbReference>
<comment type="cofactor">
    <cofactor evidence="1">
        <name>[4Fe-4S] cluster</name>
        <dbReference type="ChEBI" id="CHEBI:49883"/>
    </cofactor>
</comment>
<organism evidence="10 11">
    <name type="scientific">Candidatus Solincola sediminis</name>
    <dbReference type="NCBI Taxonomy" id="1797199"/>
    <lineage>
        <taxon>Bacteria</taxon>
        <taxon>Bacillati</taxon>
        <taxon>Actinomycetota</taxon>
        <taxon>Candidatus Geothermincolia</taxon>
        <taxon>Candidatus Geothermincolales</taxon>
        <taxon>Candidatus Geothermincolaceae</taxon>
        <taxon>Candidatus Solincola</taxon>
    </lineage>
</organism>
<dbReference type="SMART" id="SM00729">
    <property type="entry name" value="Elp3"/>
    <property type="match status" value="1"/>
</dbReference>
<proteinExistence type="predicted"/>
<reference evidence="10 11" key="1">
    <citation type="journal article" date="2016" name="Nat. Commun.">
        <title>Thousands of microbial genomes shed light on interconnected biogeochemical processes in an aquifer system.</title>
        <authorList>
            <person name="Anantharaman K."/>
            <person name="Brown C.T."/>
            <person name="Hug L.A."/>
            <person name="Sharon I."/>
            <person name="Castelle C.J."/>
            <person name="Probst A.J."/>
            <person name="Thomas B.C."/>
            <person name="Singh A."/>
            <person name="Wilkins M.J."/>
            <person name="Karaoz U."/>
            <person name="Brodie E.L."/>
            <person name="Williams K.H."/>
            <person name="Hubbard S.S."/>
            <person name="Banfield J.F."/>
        </authorList>
    </citation>
    <scope>NUCLEOTIDE SEQUENCE [LARGE SCALE GENOMIC DNA]</scope>
</reference>
<evidence type="ECO:0000313" key="10">
    <source>
        <dbReference type="EMBL" id="OFW57275.1"/>
    </source>
</evidence>
<dbReference type="InterPro" id="IPR034466">
    <property type="entry name" value="Methyltransferase_Class_B"/>
</dbReference>
<dbReference type="GO" id="GO:0051539">
    <property type="term" value="F:4 iron, 4 sulfur cluster binding"/>
    <property type="evidence" value="ECO:0007669"/>
    <property type="project" value="UniProtKB-KW"/>
</dbReference>
<dbReference type="SFLD" id="SFLDS00029">
    <property type="entry name" value="Radical_SAM"/>
    <property type="match status" value="1"/>
</dbReference>
<dbReference type="PROSITE" id="PS51918">
    <property type="entry name" value="RADICAL_SAM"/>
    <property type="match status" value="1"/>
</dbReference>
<evidence type="ECO:0000256" key="2">
    <source>
        <dbReference type="ARBA" id="ARBA00022603"/>
    </source>
</evidence>
<dbReference type="InterPro" id="IPR051198">
    <property type="entry name" value="BchE-like"/>
</dbReference>
<dbReference type="STRING" id="1797197.A2Y75_07540"/>
<dbReference type="PROSITE" id="PS51332">
    <property type="entry name" value="B12_BINDING"/>
    <property type="match status" value="1"/>
</dbReference>
<evidence type="ECO:0000256" key="5">
    <source>
        <dbReference type="ARBA" id="ARBA00022723"/>
    </source>
</evidence>
<dbReference type="SFLD" id="SFLDG01082">
    <property type="entry name" value="B12-binding_domain_containing"/>
    <property type="match status" value="1"/>
</dbReference>
<keyword evidence="3" id="KW-0808">Transferase</keyword>
<dbReference type="SUPFAM" id="SSF102114">
    <property type="entry name" value="Radical SAM enzymes"/>
    <property type="match status" value="1"/>
</dbReference>
<keyword evidence="4" id="KW-0949">S-adenosyl-L-methionine</keyword>
<protein>
    <submittedName>
        <fullName evidence="10">Uncharacterized protein</fullName>
    </submittedName>
</protein>
<dbReference type="GO" id="GO:0003824">
    <property type="term" value="F:catalytic activity"/>
    <property type="evidence" value="ECO:0007669"/>
    <property type="project" value="InterPro"/>
</dbReference>
<keyword evidence="5" id="KW-0479">Metal-binding</keyword>
<dbReference type="Pfam" id="PF04055">
    <property type="entry name" value="Radical_SAM"/>
    <property type="match status" value="1"/>
</dbReference>
<evidence type="ECO:0000259" key="8">
    <source>
        <dbReference type="PROSITE" id="PS51332"/>
    </source>
</evidence>
<dbReference type="InterPro" id="IPR006158">
    <property type="entry name" value="Cobalamin-bd"/>
</dbReference>
<sequence>MKITLIEPKAPGVHVYSRFKLPRLGLPLLGALLERELGIRPQIYFQELGGIDWREVAESDLVGISTITTTAPGAYAILERIKQHSNIPVVMGGAHVTFLPKEGLAKGADFVIRGEAEYAFLELVKKLMQGSQDFESIPGLSYRKGGEYFHNEAVPRVDSLDDLPWPDITMIKNFEKIRVLPVMTSRGCPYNCKFCSVTKMFGRRYRFREAEDVLDEIEMLHALNPDASIFFYDDNFTAKPSRTKELLQGIIDRNIKIRWTAQARVDVVKDRELLALMKKTGCRFLFLGLESINPRTLANYRKEQTVQDIAEAVNILHEYSIKVHGMFVLGSDDDDVKTIRETVSFARGLKIDTVQFLVLTPLPGTETYDELWQQGRILVEDWSKYSGHHVVFNPQKMSPYQLQKEASIKSMQRFYSLWQCWKLGFRFRWRDFAMYAYAHHGISRFASRNKEFLKDLKRKHFRMRVKSEDKEVADLDYDSGSGSAPQQP</sequence>
<evidence type="ECO:0000259" key="9">
    <source>
        <dbReference type="PROSITE" id="PS51918"/>
    </source>
</evidence>
<dbReference type="PANTHER" id="PTHR43409">
    <property type="entry name" value="ANAEROBIC MAGNESIUM-PROTOPORPHYRIN IX MONOMETHYL ESTER CYCLASE-RELATED"/>
    <property type="match status" value="1"/>
</dbReference>
<evidence type="ECO:0000256" key="4">
    <source>
        <dbReference type="ARBA" id="ARBA00022691"/>
    </source>
</evidence>
<dbReference type="CDD" id="cd02068">
    <property type="entry name" value="radical_SAM_B12_BD"/>
    <property type="match status" value="1"/>
</dbReference>
<evidence type="ECO:0000256" key="1">
    <source>
        <dbReference type="ARBA" id="ARBA00001966"/>
    </source>
</evidence>
<dbReference type="GO" id="GO:0031419">
    <property type="term" value="F:cobalamin binding"/>
    <property type="evidence" value="ECO:0007669"/>
    <property type="project" value="InterPro"/>
</dbReference>
<comment type="caution">
    <text evidence="10">The sequence shown here is derived from an EMBL/GenBank/DDBJ whole genome shotgun (WGS) entry which is preliminary data.</text>
</comment>
<dbReference type="PANTHER" id="PTHR43409:SF7">
    <property type="entry name" value="BLL1977 PROTEIN"/>
    <property type="match status" value="1"/>
</dbReference>
<dbReference type="InterPro" id="IPR006638">
    <property type="entry name" value="Elp3/MiaA/NifB-like_rSAM"/>
</dbReference>
<dbReference type="SFLD" id="SFLDG01123">
    <property type="entry name" value="methyltransferase_(Class_B)"/>
    <property type="match status" value="1"/>
</dbReference>
<gene>
    <name evidence="10" type="ORF">A2Y75_07540</name>
</gene>
<dbReference type="InterPro" id="IPR023404">
    <property type="entry name" value="rSAM_horseshoe"/>
</dbReference>
<dbReference type="EMBL" id="MELK01000035">
    <property type="protein sequence ID" value="OFW57275.1"/>
    <property type="molecule type" value="Genomic_DNA"/>
</dbReference>
<dbReference type="InterPro" id="IPR007197">
    <property type="entry name" value="rSAM"/>
</dbReference>
<name>A0A1F2WK83_9ACTN</name>
<keyword evidence="2" id="KW-0489">Methyltransferase</keyword>
<dbReference type="Proteomes" id="UP000177876">
    <property type="component" value="Unassembled WGS sequence"/>
</dbReference>
<dbReference type="GO" id="GO:0005829">
    <property type="term" value="C:cytosol"/>
    <property type="evidence" value="ECO:0007669"/>
    <property type="project" value="TreeGrafter"/>
</dbReference>
<dbReference type="GO" id="GO:0046872">
    <property type="term" value="F:metal ion binding"/>
    <property type="evidence" value="ECO:0007669"/>
    <property type="project" value="UniProtKB-KW"/>
</dbReference>
<feature type="domain" description="Radical SAM core" evidence="9">
    <location>
        <begin position="174"/>
        <end position="401"/>
    </location>
</feature>
<dbReference type="SUPFAM" id="SSF52242">
    <property type="entry name" value="Cobalamin (vitamin B12)-binding domain"/>
    <property type="match status" value="1"/>
</dbReference>
<dbReference type="Gene3D" id="3.40.50.280">
    <property type="entry name" value="Cobalamin-binding domain"/>
    <property type="match status" value="1"/>
</dbReference>
<accession>A0A1F2WK83</accession>
<keyword evidence="7" id="KW-0411">Iron-sulfur</keyword>
<feature type="domain" description="B12-binding" evidence="8">
    <location>
        <begin position="60"/>
        <end position="134"/>
    </location>
</feature>
<evidence type="ECO:0000313" key="11">
    <source>
        <dbReference type="Proteomes" id="UP000177876"/>
    </source>
</evidence>
<dbReference type="AlphaFoldDB" id="A0A1F2WK83"/>
<dbReference type="CDD" id="cd01335">
    <property type="entry name" value="Radical_SAM"/>
    <property type="match status" value="1"/>
</dbReference>
<dbReference type="InterPro" id="IPR058240">
    <property type="entry name" value="rSAM_sf"/>
</dbReference>